<evidence type="ECO:0000313" key="1">
    <source>
        <dbReference type="EMBL" id="GBG72435.1"/>
    </source>
</evidence>
<proteinExistence type="predicted"/>
<sequence>MKPSLRSKLTLEFGGLGNRESVGCLVVNTIVRHKLNGVLDVTHRWDADVRGRRWENVVVLSDEVTNYGLQVSHISCEFLSVSVNARRRSGLDGRRRDGSRDGSHGDRRRIWLQRDELDVGTGWIIV</sequence>
<protein>
    <submittedName>
        <fullName evidence="1">Uncharacterized protein</fullName>
    </submittedName>
</protein>
<keyword evidence="2" id="KW-1185">Reference proteome</keyword>
<comment type="caution">
    <text evidence="1">The sequence shown here is derived from an EMBL/GenBank/DDBJ whole genome shotgun (WGS) entry which is preliminary data.</text>
</comment>
<dbReference type="Gramene" id="GBG72435">
    <property type="protein sequence ID" value="GBG72435"/>
    <property type="gene ID" value="CBR_g12013"/>
</dbReference>
<reference evidence="1 2" key="1">
    <citation type="journal article" date="2018" name="Cell">
        <title>The Chara Genome: Secondary Complexity and Implications for Plant Terrestrialization.</title>
        <authorList>
            <person name="Nishiyama T."/>
            <person name="Sakayama H."/>
            <person name="Vries J.D."/>
            <person name="Buschmann H."/>
            <person name="Saint-Marcoux D."/>
            <person name="Ullrich K.K."/>
            <person name="Haas F.B."/>
            <person name="Vanderstraeten L."/>
            <person name="Becker D."/>
            <person name="Lang D."/>
            <person name="Vosolsobe S."/>
            <person name="Rombauts S."/>
            <person name="Wilhelmsson P.K.I."/>
            <person name="Janitza P."/>
            <person name="Kern R."/>
            <person name="Heyl A."/>
            <person name="Rumpler F."/>
            <person name="Villalobos L.I.A.C."/>
            <person name="Clay J.M."/>
            <person name="Skokan R."/>
            <person name="Toyoda A."/>
            <person name="Suzuki Y."/>
            <person name="Kagoshima H."/>
            <person name="Schijlen E."/>
            <person name="Tajeshwar N."/>
            <person name="Catarino B."/>
            <person name="Hetherington A.J."/>
            <person name="Saltykova A."/>
            <person name="Bonnot C."/>
            <person name="Breuninger H."/>
            <person name="Symeonidi A."/>
            <person name="Radhakrishnan G.V."/>
            <person name="Van Nieuwerburgh F."/>
            <person name="Deforce D."/>
            <person name="Chang C."/>
            <person name="Karol K.G."/>
            <person name="Hedrich R."/>
            <person name="Ulvskov P."/>
            <person name="Glockner G."/>
            <person name="Delwiche C.F."/>
            <person name="Petrasek J."/>
            <person name="Van de Peer Y."/>
            <person name="Friml J."/>
            <person name="Beilby M."/>
            <person name="Dolan L."/>
            <person name="Kohara Y."/>
            <person name="Sugano S."/>
            <person name="Fujiyama A."/>
            <person name="Delaux P.-M."/>
            <person name="Quint M."/>
            <person name="TheiBen G."/>
            <person name="Hagemann M."/>
            <person name="Harholt J."/>
            <person name="Dunand C."/>
            <person name="Zachgo S."/>
            <person name="Langdale J."/>
            <person name="Maumus F."/>
            <person name="Straeten D.V.D."/>
            <person name="Gould S.B."/>
            <person name="Rensing S.A."/>
        </authorList>
    </citation>
    <scope>NUCLEOTIDE SEQUENCE [LARGE SCALE GENOMIC DNA]</scope>
    <source>
        <strain evidence="1 2">S276</strain>
    </source>
</reference>
<dbReference type="Proteomes" id="UP000265515">
    <property type="component" value="Unassembled WGS sequence"/>
</dbReference>
<organism evidence="1 2">
    <name type="scientific">Chara braunii</name>
    <name type="common">Braun's stonewort</name>
    <dbReference type="NCBI Taxonomy" id="69332"/>
    <lineage>
        <taxon>Eukaryota</taxon>
        <taxon>Viridiplantae</taxon>
        <taxon>Streptophyta</taxon>
        <taxon>Charophyceae</taxon>
        <taxon>Charales</taxon>
        <taxon>Characeae</taxon>
        <taxon>Chara</taxon>
    </lineage>
</organism>
<name>A0A388KQU7_CHABU</name>
<accession>A0A388KQU7</accession>
<dbReference type="EMBL" id="BFEA01000165">
    <property type="protein sequence ID" value="GBG72435.1"/>
    <property type="molecule type" value="Genomic_DNA"/>
</dbReference>
<evidence type="ECO:0000313" key="2">
    <source>
        <dbReference type="Proteomes" id="UP000265515"/>
    </source>
</evidence>
<dbReference type="AlphaFoldDB" id="A0A388KQU7"/>
<gene>
    <name evidence="1" type="ORF">CBR_g12013</name>
</gene>